<name>A0A835WLV0_9CHLO</name>
<dbReference type="OrthoDB" id="537643at2759"/>
<dbReference type="EMBL" id="JAEHOD010000013">
    <property type="protein sequence ID" value="KAG2449762.1"/>
    <property type="molecule type" value="Genomic_DNA"/>
</dbReference>
<sequence length="180" mass="19478">MVNALAITTGVLAVIGIAPWVIYLGALAKITDVVTNGRWNDAQKQTVIMLEWYTVAAQFVNLVVLAICAFVPHAMKRTHSMFSNWFAVNTALIIYRTTLRIIDLNAIQDGLNPGNILAPGSGSSISKDDAEKYLSAEIVGMIVTSFWNFLLSIFFGIAGTGHVAPQTKKEEDKPAQPVAA</sequence>
<feature type="transmembrane region" description="Helical" evidence="1">
    <location>
        <begin position="6"/>
        <end position="31"/>
    </location>
</feature>
<comment type="caution">
    <text evidence="2">The sequence shown here is derived from an EMBL/GenBank/DDBJ whole genome shotgun (WGS) entry which is preliminary data.</text>
</comment>
<evidence type="ECO:0000256" key="1">
    <source>
        <dbReference type="SAM" id="Phobius"/>
    </source>
</evidence>
<evidence type="ECO:0000313" key="3">
    <source>
        <dbReference type="Proteomes" id="UP000613740"/>
    </source>
</evidence>
<keyword evidence="3" id="KW-1185">Reference proteome</keyword>
<evidence type="ECO:0000313" key="2">
    <source>
        <dbReference type="EMBL" id="KAG2449762.1"/>
    </source>
</evidence>
<dbReference type="Proteomes" id="UP000613740">
    <property type="component" value="Unassembled WGS sequence"/>
</dbReference>
<accession>A0A835WLV0</accession>
<proteinExistence type="predicted"/>
<feature type="transmembrane region" description="Helical" evidence="1">
    <location>
        <begin position="52"/>
        <end position="75"/>
    </location>
</feature>
<organism evidence="2 3">
    <name type="scientific">Chlamydomonas schloesseri</name>
    <dbReference type="NCBI Taxonomy" id="2026947"/>
    <lineage>
        <taxon>Eukaryota</taxon>
        <taxon>Viridiplantae</taxon>
        <taxon>Chlorophyta</taxon>
        <taxon>core chlorophytes</taxon>
        <taxon>Chlorophyceae</taxon>
        <taxon>CS clade</taxon>
        <taxon>Chlamydomonadales</taxon>
        <taxon>Chlamydomonadaceae</taxon>
        <taxon>Chlamydomonas</taxon>
    </lineage>
</organism>
<keyword evidence="1" id="KW-0472">Membrane</keyword>
<feature type="transmembrane region" description="Helical" evidence="1">
    <location>
        <begin position="138"/>
        <end position="159"/>
    </location>
</feature>
<dbReference type="AlphaFoldDB" id="A0A835WLV0"/>
<gene>
    <name evidence="2" type="ORF">HYH02_005287</name>
</gene>
<protein>
    <submittedName>
        <fullName evidence="2">Uncharacterized protein</fullName>
    </submittedName>
</protein>
<reference evidence="2" key="1">
    <citation type="journal article" date="2020" name="bioRxiv">
        <title>Comparative genomics of Chlamydomonas.</title>
        <authorList>
            <person name="Craig R.J."/>
            <person name="Hasan A.R."/>
            <person name="Ness R.W."/>
            <person name="Keightley P.D."/>
        </authorList>
    </citation>
    <scope>NUCLEOTIDE SEQUENCE</scope>
    <source>
        <strain evidence="2">CCAP 11/173</strain>
    </source>
</reference>
<keyword evidence="1" id="KW-0812">Transmembrane</keyword>
<keyword evidence="1" id="KW-1133">Transmembrane helix</keyword>